<feature type="domain" description="Orn/DAP/Arg decarboxylase 2 N-terminal" evidence="4">
    <location>
        <begin position="41"/>
        <end position="284"/>
    </location>
</feature>
<dbReference type="PRINTS" id="PR01179">
    <property type="entry name" value="ODADCRBXLASE"/>
</dbReference>
<feature type="active site" description="Proton donor" evidence="3">
    <location>
        <position position="353"/>
    </location>
</feature>
<evidence type="ECO:0000313" key="5">
    <source>
        <dbReference type="EMBL" id="KVK76008.1"/>
    </source>
</evidence>
<dbReference type="PANTHER" id="PTHR43727:SF2">
    <property type="entry name" value="GROUP IV DECARBOXYLASE"/>
    <property type="match status" value="1"/>
</dbReference>
<dbReference type="Pfam" id="PF02784">
    <property type="entry name" value="Orn_Arg_deC_N"/>
    <property type="match status" value="1"/>
</dbReference>
<dbReference type="InterPro" id="IPR029066">
    <property type="entry name" value="PLP-binding_barrel"/>
</dbReference>
<reference evidence="5 6" key="1">
    <citation type="submission" date="2015-11" db="EMBL/GenBank/DDBJ databases">
        <title>Expanding the genomic diversity of Burkholderia species for the development of highly accurate diagnostics.</title>
        <authorList>
            <person name="Sahl J."/>
            <person name="Keim P."/>
            <person name="Wagner D."/>
        </authorList>
    </citation>
    <scope>NUCLEOTIDE SEQUENCE [LARGE SCALE GENOMIC DNA]</scope>
    <source>
        <strain evidence="5 6">MSMB1302</strain>
    </source>
</reference>
<comment type="caution">
    <text evidence="5">The sequence shown here is derived from an EMBL/GenBank/DDBJ whole genome shotgun (WGS) entry which is preliminary data.</text>
</comment>
<dbReference type="PRINTS" id="PR01182">
    <property type="entry name" value="ORNDCRBXLASE"/>
</dbReference>
<dbReference type="EMBL" id="LOYH01000089">
    <property type="protein sequence ID" value="KVK76008.1"/>
    <property type="molecule type" value="Genomic_DNA"/>
</dbReference>
<comment type="cofactor">
    <cofactor evidence="1 3">
        <name>pyridoxal 5'-phosphate</name>
        <dbReference type="ChEBI" id="CHEBI:597326"/>
    </cofactor>
</comment>
<dbReference type="SUPFAM" id="SSF50621">
    <property type="entry name" value="Alanine racemase C-terminal domain-like"/>
    <property type="match status" value="1"/>
</dbReference>
<dbReference type="GO" id="GO:0008836">
    <property type="term" value="F:diaminopimelate decarboxylase activity"/>
    <property type="evidence" value="ECO:0007669"/>
    <property type="project" value="TreeGrafter"/>
</dbReference>
<protein>
    <submittedName>
        <fullName evidence="5">Diaminopimelate decarboxylase</fullName>
    </submittedName>
</protein>
<dbReference type="CDD" id="cd06839">
    <property type="entry name" value="PLPDE_III_Btrk_like"/>
    <property type="match status" value="1"/>
</dbReference>
<name>A0A124SLX1_BURCE</name>
<evidence type="ECO:0000313" key="6">
    <source>
        <dbReference type="Proteomes" id="UP000069001"/>
    </source>
</evidence>
<dbReference type="InterPro" id="IPR002433">
    <property type="entry name" value="Orn_de-COase"/>
</dbReference>
<evidence type="ECO:0000259" key="4">
    <source>
        <dbReference type="Pfam" id="PF02784"/>
    </source>
</evidence>
<organism evidence="5 6">
    <name type="scientific">Burkholderia cepacia</name>
    <name type="common">Pseudomonas cepacia</name>
    <dbReference type="NCBI Taxonomy" id="292"/>
    <lineage>
        <taxon>Bacteria</taxon>
        <taxon>Pseudomonadati</taxon>
        <taxon>Pseudomonadota</taxon>
        <taxon>Betaproteobacteria</taxon>
        <taxon>Burkholderiales</taxon>
        <taxon>Burkholderiaceae</taxon>
        <taxon>Burkholderia</taxon>
        <taxon>Burkholderia cepacia complex</taxon>
    </lineage>
</organism>
<dbReference type="SUPFAM" id="SSF51419">
    <property type="entry name" value="PLP-binding barrel"/>
    <property type="match status" value="1"/>
</dbReference>
<feature type="modified residue" description="N6-(pyridoxal phosphate)lysine" evidence="3">
    <location>
        <position position="61"/>
    </location>
</feature>
<dbReference type="AlphaFoldDB" id="A0A124SLX1"/>
<evidence type="ECO:0000256" key="3">
    <source>
        <dbReference type="PIRSR" id="PIRSR600183-50"/>
    </source>
</evidence>
<gene>
    <name evidence="5" type="ORF">WS90_25590</name>
</gene>
<dbReference type="RefSeq" id="WP_059731865.1">
    <property type="nucleotide sequence ID" value="NZ_LOYH01000089.1"/>
</dbReference>
<sequence>MNARFGEREGVLTVGGVEINRLADRAGRTPFFAYDRAILDERVCTLRDTLPAGIDLHYSIKANPMPAVVHHLAPQMDGFDVASANEMELALSAGMPAELIGFAGPGKSRDDLRRAVASGVNIHLESITQLHLVTALGWELGVQPKVAIRVNPDFHIDRSGMRMGGGATPFGIDAEQVPELLREFDAREVSLAGFHVFWGSQCLHAPTVIEAQRKSANLIVRLASNLSAAPQYVNFGGGFGIPYFPGETPLDLAAVAEATNDWLEVFRSRFPATRAILEFGRYLVGEAGIYVCRVIDRKVSRGRTFLITDGGLHHHLAASGNFGQVLRRNFPVILGNRQTEVPTERCHIVGCLCTPLDRIADDVLLPEARIGDFVAILQSGAYGRSASPRDFLGHPDAIEMLV</sequence>
<dbReference type="Proteomes" id="UP000069001">
    <property type="component" value="Unassembled WGS sequence"/>
</dbReference>
<keyword evidence="2 3" id="KW-0663">Pyridoxal phosphate</keyword>
<proteinExistence type="predicted"/>
<dbReference type="InterPro" id="IPR017530">
    <property type="entry name" value="DCO2ase_PEP1"/>
</dbReference>
<dbReference type="Gene3D" id="2.40.37.10">
    <property type="entry name" value="Lyase, Ornithine Decarboxylase, Chain A, domain 1"/>
    <property type="match status" value="1"/>
</dbReference>
<dbReference type="InterPro" id="IPR009006">
    <property type="entry name" value="Ala_racemase/Decarboxylase_C"/>
</dbReference>
<accession>A0A124SLX1</accession>
<dbReference type="NCBIfam" id="TIGR03099">
    <property type="entry name" value="dCO2ase_PEP1"/>
    <property type="match status" value="1"/>
</dbReference>
<dbReference type="GO" id="GO:0009089">
    <property type="term" value="P:lysine biosynthetic process via diaminopimelate"/>
    <property type="evidence" value="ECO:0007669"/>
    <property type="project" value="TreeGrafter"/>
</dbReference>
<dbReference type="GO" id="GO:0006596">
    <property type="term" value="P:polyamine biosynthetic process"/>
    <property type="evidence" value="ECO:0007669"/>
    <property type="project" value="InterPro"/>
</dbReference>
<dbReference type="Gene3D" id="3.20.20.10">
    <property type="entry name" value="Alanine racemase"/>
    <property type="match status" value="1"/>
</dbReference>
<dbReference type="InterPro" id="IPR022644">
    <property type="entry name" value="De-COase2_N"/>
</dbReference>
<evidence type="ECO:0000256" key="1">
    <source>
        <dbReference type="ARBA" id="ARBA00001933"/>
    </source>
</evidence>
<dbReference type="PANTHER" id="PTHR43727">
    <property type="entry name" value="DIAMINOPIMELATE DECARBOXYLASE"/>
    <property type="match status" value="1"/>
</dbReference>
<evidence type="ECO:0000256" key="2">
    <source>
        <dbReference type="ARBA" id="ARBA00022898"/>
    </source>
</evidence>
<dbReference type="InterPro" id="IPR000183">
    <property type="entry name" value="Orn/DAP/Arg_de-COase"/>
</dbReference>